<accession>D3HQU5</accession>
<protein>
    <submittedName>
        <fullName evidence="1">Uncharacterized protein</fullName>
    </submittedName>
</protein>
<proteinExistence type="predicted"/>
<dbReference type="KEGG" id="llo:LLO_0918"/>
<gene>
    <name evidence="1" type="ordered locus">LLO_0918</name>
</gene>
<dbReference type="Proteomes" id="UP000001060">
    <property type="component" value="Chromosome"/>
</dbReference>
<organism evidence="1 2">
    <name type="scientific">Legionella longbeachae serogroup 1 (strain NSW150)</name>
    <dbReference type="NCBI Taxonomy" id="661367"/>
    <lineage>
        <taxon>Bacteria</taxon>
        <taxon>Pseudomonadati</taxon>
        <taxon>Pseudomonadota</taxon>
        <taxon>Gammaproteobacteria</taxon>
        <taxon>Legionellales</taxon>
        <taxon>Legionellaceae</taxon>
        <taxon>Legionella</taxon>
    </lineage>
</organism>
<evidence type="ECO:0000313" key="2">
    <source>
        <dbReference type="Proteomes" id="UP000001060"/>
    </source>
</evidence>
<dbReference type="AlphaFoldDB" id="D3HQU5"/>
<dbReference type="HOGENOM" id="CLU_2081866_0_0_6"/>
<evidence type="ECO:0000313" key="1">
    <source>
        <dbReference type="EMBL" id="CBJ11265.1"/>
    </source>
</evidence>
<keyword evidence="2" id="KW-1185">Reference proteome</keyword>
<sequence>MYQAAIQAATHVLNNLKTDINEEQISELKDAIRQLKSDLYLYYRTELKNAPTLVKSNLDQFFKNESLQEYLMDHAEEIIKNDQEIQQKFILRNLGIFTKFDKNDITPEFHDIKAKFN</sequence>
<dbReference type="EMBL" id="FN650140">
    <property type="protein sequence ID" value="CBJ11265.1"/>
    <property type="molecule type" value="Genomic_DNA"/>
</dbReference>
<dbReference type="eggNOG" id="ENOG5030TTH">
    <property type="taxonomic scope" value="Bacteria"/>
</dbReference>
<reference evidence="1 2" key="1">
    <citation type="journal article" date="2010" name="PLoS Genet.">
        <title>Analysis of the Legionella longbeachae genome and transcriptome uncovers unique strategies to cause Legionnaires' disease.</title>
        <authorList>
            <person name="Cazalet C."/>
            <person name="Gomez-Valero L."/>
            <person name="Rusniok C."/>
            <person name="Lomma M."/>
            <person name="Dervins-Ravault D."/>
            <person name="Newton H."/>
            <person name="Sansom F."/>
            <person name="Jarraud S."/>
            <person name="Zidane N."/>
            <person name="Ma L."/>
            <person name="Bouchier C."/>
            <person name="Etienne J."/>
            <person name="Hartland E."/>
            <person name="Buchrieser C."/>
        </authorList>
    </citation>
    <scope>NUCLEOTIDE SEQUENCE [LARGE SCALE GENOMIC DNA]</scope>
    <source>
        <strain evidence="1 2">NSW150</strain>
    </source>
</reference>
<name>D3HQU5_LEGLN</name>